<evidence type="ECO:0000256" key="1">
    <source>
        <dbReference type="SAM" id="MobiDB-lite"/>
    </source>
</evidence>
<comment type="caution">
    <text evidence="2">The sequence shown here is derived from an EMBL/GenBank/DDBJ whole genome shotgun (WGS) entry which is preliminary data.</text>
</comment>
<reference evidence="2 3" key="1">
    <citation type="submission" date="2017-06" db="EMBL/GenBank/DDBJ databases">
        <title>Draft genome sequence of Fusobacterium nucleatum subsp. polymorphum KCOM 1002 (=ChDC F175).</title>
        <authorList>
            <person name="Kook J.-K."/>
            <person name="Park S.-N."/>
            <person name="Lim Y.K."/>
            <person name="Roh H."/>
        </authorList>
    </citation>
    <scope>NUCLEOTIDE SEQUENCE [LARGE SCALE GENOMIC DNA]</scope>
    <source>
        <strain evidence="3">KCOM 1002 (ChDC F175)</strain>
    </source>
</reference>
<dbReference type="EMBL" id="NIRJ01000001">
    <property type="protein sequence ID" value="PHH96982.1"/>
    <property type="molecule type" value="Genomic_DNA"/>
</dbReference>
<protein>
    <submittedName>
        <fullName evidence="2">Uncharacterized protein</fullName>
    </submittedName>
</protein>
<gene>
    <name evidence="2" type="ORF">CA840_06465</name>
</gene>
<feature type="region of interest" description="Disordered" evidence="1">
    <location>
        <begin position="24"/>
        <end position="65"/>
    </location>
</feature>
<organism evidence="2 3">
    <name type="scientific">Fusobacterium nucleatum subsp. polymorphum</name>
    <name type="common">Fusobacterium polymorphum</name>
    <dbReference type="NCBI Taxonomy" id="76857"/>
    <lineage>
        <taxon>Bacteria</taxon>
        <taxon>Fusobacteriati</taxon>
        <taxon>Fusobacteriota</taxon>
        <taxon>Fusobacteriia</taxon>
        <taxon>Fusobacteriales</taxon>
        <taxon>Fusobacteriaceae</taxon>
        <taxon>Fusobacterium</taxon>
    </lineage>
</organism>
<dbReference type="Proteomes" id="UP000225199">
    <property type="component" value="Unassembled WGS sequence"/>
</dbReference>
<dbReference type="AlphaFoldDB" id="A0A2C6AY68"/>
<evidence type="ECO:0000313" key="3">
    <source>
        <dbReference type="Proteomes" id="UP000225199"/>
    </source>
</evidence>
<evidence type="ECO:0000313" key="2">
    <source>
        <dbReference type="EMBL" id="PHH96982.1"/>
    </source>
</evidence>
<proteinExistence type="predicted"/>
<dbReference type="RefSeq" id="WP_098978889.1">
    <property type="nucleotide sequence ID" value="NZ_NIRJ01000001.1"/>
</dbReference>
<sequence length="149" mass="17786">MAKPIQKNEEDIKKELKEEVKNEIQEDIKEKEKEDVKTEVKEEEKNEIQEDIKEKEKEDVKTEVKEEEKEVEENLQKIYIGPTIAAFSLQENTVFVNEYPFNVQEAIKKYPLTEKLFINIEDLKSRNNEYYRTLYNTLNNELRGNINGI</sequence>
<accession>A0A2C6AY68</accession>
<name>A0A2C6AY68_FUSNP</name>